<protein>
    <submittedName>
        <fullName evidence="3">Polyketide cyclase / dehydrase and lipid transport</fullName>
    </submittedName>
</protein>
<reference evidence="3 4" key="1">
    <citation type="submission" date="2016-10" db="EMBL/GenBank/DDBJ databases">
        <authorList>
            <person name="de Groot N.N."/>
        </authorList>
    </citation>
    <scope>NUCLEOTIDE SEQUENCE [LARGE SCALE GENOMIC DNA]</scope>
    <source>
        <strain evidence="3 4">DSM 22024</strain>
    </source>
</reference>
<sequence length="538" mass="59303">MAGKGKSVLADVGSSLLKGPVGDRLKQEAREFATARGSDFVQSLGGRLEGVTQRLEDHAENPNGRKNKNGGGDEEGQEDGDDSQPGRLASLGSGLKDKAKSLVGKGDDDGEDGEDGEEGEGGEGGDGEKKGRGKGRSGPKMTNIIEDINVGVPVSVAYDQWTQFQEFGSFMKGIRGVDAKDEVESNWRGKVWWSTRSWSARVTEQIPDRKIAWTTDGAKGTTKGTVTFHPLADDLTKILVVVEYYPKGFMEKTANLWRAFGRRVRLDLKHFRRFVTTQGEASGSWRGEIRDGEVVREPDENDDYRREDDFRPPNKLHSDDSEDSDFDDETEDDEFDDEFDDEDDDFDDEDEGSEEDDEPTDEFDEDGEPSDESEDADQGDDEGAPEDAADSDEPTDESEDSSDASDDISDERAAESEQGDEPSDESENDADEPAERPARRRRPSSREGARKRPRRRPDSESGDGSDESAAESDQGGDQSDESGDNADEPAERPARRRRPSSREGSRQRSERSSDGERNGRSSEGRRSPRRARKSTTSA</sequence>
<dbReference type="Proteomes" id="UP000198983">
    <property type="component" value="Chromosome I"/>
</dbReference>
<gene>
    <name evidence="3" type="ORF">SAMN04489717_3911</name>
</gene>
<feature type="compositionally biased region" description="Basic and acidic residues" evidence="1">
    <location>
        <begin position="21"/>
        <end position="33"/>
    </location>
</feature>
<dbReference type="InterPro" id="IPR047137">
    <property type="entry name" value="ORF3"/>
</dbReference>
<feature type="compositionally biased region" description="Basic and acidic residues" evidence="1">
    <location>
        <begin position="500"/>
        <end position="526"/>
    </location>
</feature>
<feature type="compositionally biased region" description="Acidic residues" evidence="1">
    <location>
        <begin position="108"/>
        <end position="125"/>
    </location>
</feature>
<feature type="compositionally biased region" description="Acidic residues" evidence="1">
    <location>
        <begin position="460"/>
        <end position="470"/>
    </location>
</feature>
<dbReference type="RefSeq" id="WP_092655055.1">
    <property type="nucleotide sequence ID" value="NZ_LT629732.1"/>
</dbReference>
<dbReference type="PANTHER" id="PTHR33824">
    <property type="entry name" value="POLYKETIDE CYCLASE/DEHYDRASE AND LIPID TRANSPORT SUPERFAMILY PROTEIN"/>
    <property type="match status" value="1"/>
</dbReference>
<feature type="domain" description="Coenzyme Q-binding protein COQ10 START" evidence="2">
    <location>
        <begin position="150"/>
        <end position="270"/>
    </location>
</feature>
<proteinExistence type="predicted"/>
<dbReference type="CDD" id="cd07817">
    <property type="entry name" value="SRPBCC_8"/>
    <property type="match status" value="1"/>
</dbReference>
<organism evidence="3 4">
    <name type="scientific">Actinopolymorpha singaporensis</name>
    <dbReference type="NCBI Taxonomy" id="117157"/>
    <lineage>
        <taxon>Bacteria</taxon>
        <taxon>Bacillati</taxon>
        <taxon>Actinomycetota</taxon>
        <taxon>Actinomycetes</taxon>
        <taxon>Propionibacteriales</taxon>
        <taxon>Actinopolymorphaceae</taxon>
        <taxon>Actinopolymorpha</taxon>
    </lineage>
</organism>
<dbReference type="STRING" id="117157.SAMN04489717_3911"/>
<dbReference type="Gene3D" id="3.30.530.20">
    <property type="match status" value="1"/>
</dbReference>
<dbReference type="InterPro" id="IPR005031">
    <property type="entry name" value="COQ10_START"/>
</dbReference>
<evidence type="ECO:0000313" key="4">
    <source>
        <dbReference type="Proteomes" id="UP000198983"/>
    </source>
</evidence>
<keyword evidence="4" id="KW-1185">Reference proteome</keyword>
<dbReference type="PANTHER" id="PTHR33824:SF7">
    <property type="entry name" value="POLYKETIDE CYCLASE_DEHYDRASE AND LIPID TRANSPORT SUPERFAMILY PROTEIN"/>
    <property type="match status" value="1"/>
</dbReference>
<dbReference type="EMBL" id="LT629732">
    <property type="protein sequence ID" value="SDS79852.1"/>
    <property type="molecule type" value="Genomic_DNA"/>
</dbReference>
<feature type="compositionally biased region" description="Acidic residues" evidence="1">
    <location>
        <begin position="478"/>
        <end position="488"/>
    </location>
</feature>
<evidence type="ECO:0000313" key="3">
    <source>
        <dbReference type="EMBL" id="SDS79852.1"/>
    </source>
</evidence>
<feature type="compositionally biased region" description="Basic residues" evidence="1">
    <location>
        <begin position="527"/>
        <end position="538"/>
    </location>
</feature>
<evidence type="ECO:0000259" key="2">
    <source>
        <dbReference type="Pfam" id="PF03364"/>
    </source>
</evidence>
<dbReference type="OrthoDB" id="3695445at2"/>
<feature type="region of interest" description="Disordered" evidence="1">
    <location>
        <begin position="1"/>
        <end position="140"/>
    </location>
</feature>
<feature type="compositionally biased region" description="Acidic residues" evidence="1">
    <location>
        <begin position="417"/>
        <end position="432"/>
    </location>
</feature>
<dbReference type="InterPro" id="IPR023393">
    <property type="entry name" value="START-like_dom_sf"/>
</dbReference>
<name>A0A1H1V561_9ACTN</name>
<evidence type="ECO:0000256" key="1">
    <source>
        <dbReference type="SAM" id="MobiDB-lite"/>
    </source>
</evidence>
<dbReference type="Pfam" id="PF03364">
    <property type="entry name" value="Polyketide_cyc"/>
    <property type="match status" value="1"/>
</dbReference>
<dbReference type="SUPFAM" id="SSF55961">
    <property type="entry name" value="Bet v1-like"/>
    <property type="match status" value="1"/>
</dbReference>
<accession>A0A1H1V561</accession>
<feature type="region of interest" description="Disordered" evidence="1">
    <location>
        <begin position="282"/>
        <end position="538"/>
    </location>
</feature>
<dbReference type="AlphaFoldDB" id="A0A1H1V561"/>
<feature type="compositionally biased region" description="Basic and acidic residues" evidence="1">
    <location>
        <begin position="287"/>
        <end position="319"/>
    </location>
</feature>
<feature type="compositionally biased region" description="Acidic residues" evidence="1">
    <location>
        <begin position="320"/>
        <end position="409"/>
    </location>
</feature>
<feature type="compositionally biased region" description="Acidic residues" evidence="1">
    <location>
        <begin position="72"/>
        <end position="82"/>
    </location>
</feature>